<dbReference type="InterPro" id="IPR023603">
    <property type="entry name" value="Low_specificity_L-TA-like"/>
</dbReference>
<dbReference type="OrthoDB" id="10261951at2759"/>
<dbReference type="Proteomes" id="UP000283509">
    <property type="component" value="Unassembled WGS sequence"/>
</dbReference>
<dbReference type="Gene3D" id="3.40.640.10">
    <property type="entry name" value="Type I PLP-dependent aspartate aminotransferase-like (Major domain)"/>
    <property type="match status" value="1"/>
</dbReference>
<evidence type="ECO:0000256" key="1">
    <source>
        <dbReference type="ARBA" id="ARBA00001933"/>
    </source>
</evidence>
<evidence type="ECO:0000259" key="5">
    <source>
        <dbReference type="Pfam" id="PF01212"/>
    </source>
</evidence>
<dbReference type="NCBIfam" id="NF041359">
    <property type="entry name" value="GntG_guanitoxin"/>
    <property type="match status" value="1"/>
</dbReference>
<keyword evidence="4" id="KW-0456">Lyase</keyword>
<dbReference type="InterPro" id="IPR001597">
    <property type="entry name" value="ArAA_b-elim_lyase/Thr_aldolase"/>
</dbReference>
<evidence type="ECO:0000256" key="2">
    <source>
        <dbReference type="ARBA" id="ARBA00006966"/>
    </source>
</evidence>
<evidence type="ECO:0000256" key="3">
    <source>
        <dbReference type="ARBA" id="ARBA00022898"/>
    </source>
</evidence>
<reference evidence="6 7" key="1">
    <citation type="submission" date="2018-04" db="EMBL/GenBank/DDBJ databases">
        <authorList>
            <person name="Zhang X."/>
            <person name="Yuan J."/>
            <person name="Li F."/>
            <person name="Xiang J."/>
        </authorList>
    </citation>
    <scope>NUCLEOTIDE SEQUENCE [LARGE SCALE GENOMIC DNA]</scope>
    <source>
        <tissue evidence="6">Muscle</tissue>
    </source>
</reference>
<dbReference type="Gene3D" id="3.90.1150.10">
    <property type="entry name" value="Aspartate Aminotransferase, domain 1"/>
    <property type="match status" value="1"/>
</dbReference>
<organism evidence="6 7">
    <name type="scientific">Penaeus vannamei</name>
    <name type="common">Whiteleg shrimp</name>
    <name type="synonym">Litopenaeus vannamei</name>
    <dbReference type="NCBI Taxonomy" id="6689"/>
    <lineage>
        <taxon>Eukaryota</taxon>
        <taxon>Metazoa</taxon>
        <taxon>Ecdysozoa</taxon>
        <taxon>Arthropoda</taxon>
        <taxon>Crustacea</taxon>
        <taxon>Multicrustacea</taxon>
        <taxon>Malacostraca</taxon>
        <taxon>Eumalacostraca</taxon>
        <taxon>Eucarida</taxon>
        <taxon>Decapoda</taxon>
        <taxon>Dendrobranchiata</taxon>
        <taxon>Penaeoidea</taxon>
        <taxon>Penaeidae</taxon>
        <taxon>Penaeus</taxon>
    </lineage>
</organism>
<dbReference type="PANTHER" id="PTHR48097">
    <property type="entry name" value="L-THREONINE ALDOLASE-RELATED"/>
    <property type="match status" value="1"/>
</dbReference>
<reference evidence="6 7" key="2">
    <citation type="submission" date="2019-01" db="EMBL/GenBank/DDBJ databases">
        <title>The decoding of complex shrimp genome reveals the adaptation for benthos swimmer, frequently molting mechanism and breeding impact on genome.</title>
        <authorList>
            <person name="Sun Y."/>
            <person name="Gao Y."/>
            <person name="Yu Y."/>
        </authorList>
    </citation>
    <scope>NUCLEOTIDE SEQUENCE [LARGE SCALE GENOMIC DNA]</scope>
    <source>
        <tissue evidence="6">Muscle</tissue>
    </source>
</reference>
<dbReference type="AlphaFoldDB" id="A0A3R7QEQ8"/>
<evidence type="ECO:0000313" key="7">
    <source>
        <dbReference type="Proteomes" id="UP000283509"/>
    </source>
</evidence>
<feature type="domain" description="Aromatic amino acid beta-eliminating lyase/threonine aldolase" evidence="5">
    <location>
        <begin position="3"/>
        <end position="196"/>
    </location>
</feature>
<dbReference type="GO" id="GO:0006545">
    <property type="term" value="P:glycine biosynthetic process"/>
    <property type="evidence" value="ECO:0007669"/>
    <property type="project" value="TreeGrafter"/>
</dbReference>
<dbReference type="EMBL" id="QCYY01003150">
    <property type="protein sequence ID" value="ROT65046.1"/>
    <property type="molecule type" value="Genomic_DNA"/>
</dbReference>
<evidence type="ECO:0000313" key="6">
    <source>
        <dbReference type="EMBL" id="ROT65046.1"/>
    </source>
</evidence>
<dbReference type="GO" id="GO:0006567">
    <property type="term" value="P:L-threonine catabolic process"/>
    <property type="evidence" value="ECO:0007669"/>
    <property type="project" value="TreeGrafter"/>
</dbReference>
<keyword evidence="3" id="KW-0663">Pyridoxal phosphate</keyword>
<dbReference type="PANTHER" id="PTHR48097:SF9">
    <property type="entry name" value="L-THREONINE ALDOLASE"/>
    <property type="match status" value="1"/>
</dbReference>
<comment type="caution">
    <text evidence="6">The sequence shown here is derived from an EMBL/GenBank/DDBJ whole genome shotgun (WGS) entry which is preliminary data.</text>
</comment>
<keyword evidence="7" id="KW-1185">Reference proteome</keyword>
<accession>A0A3R7QEQ8</accession>
<dbReference type="InterPro" id="IPR015424">
    <property type="entry name" value="PyrdxlP-dep_Trfase"/>
</dbReference>
<dbReference type="Pfam" id="PF01212">
    <property type="entry name" value="Beta_elim_lyase"/>
    <property type="match status" value="1"/>
</dbReference>
<dbReference type="InterPro" id="IPR015422">
    <property type="entry name" value="PyrdxlP-dep_Trfase_small"/>
</dbReference>
<dbReference type="GO" id="GO:0008732">
    <property type="term" value="F:L-allo-threonine aldolase activity"/>
    <property type="evidence" value="ECO:0007669"/>
    <property type="project" value="TreeGrafter"/>
</dbReference>
<comment type="cofactor">
    <cofactor evidence="1">
        <name>pyridoxal 5'-phosphate</name>
        <dbReference type="ChEBI" id="CHEBI:597326"/>
    </cofactor>
</comment>
<dbReference type="STRING" id="6689.A0A3R7QEQ8"/>
<feature type="non-terminal residue" evidence="6">
    <location>
        <position position="1"/>
    </location>
</feature>
<name>A0A3R7QEQ8_PENVA</name>
<comment type="similarity">
    <text evidence="2">Belongs to the threonine aldolase family.</text>
</comment>
<dbReference type="SUPFAM" id="SSF53383">
    <property type="entry name" value="PLP-dependent transferases"/>
    <property type="match status" value="1"/>
</dbReference>
<dbReference type="InterPro" id="IPR015421">
    <property type="entry name" value="PyrdxlP-dep_Trfase_major"/>
</dbReference>
<protein>
    <recommendedName>
        <fullName evidence="5">Aromatic amino acid beta-eliminating lyase/threonine aldolase domain-containing protein</fullName>
    </recommendedName>
</protein>
<gene>
    <name evidence="6" type="ORF">C7M84_016994</name>
</gene>
<dbReference type="FunFam" id="3.40.640.10:FF:000030">
    <property type="entry name" value="Low-specificity L-threonine aldolase"/>
    <property type="match status" value="1"/>
</dbReference>
<sequence length="248" mass="26711">LNHCRNRGSEVLLGDLSHIHVWEQGGISQLGGVHPRTLRNLPDGTFSLEELRQLVRGDNPHWPVTSLVCVENTHNMAGGRVLPLRWLDELGATCRSLGLPVHMDGARLLNAAAALEVPPARLVRDCASVSVCLSKGLGAPVGSVVAGTKDFIRGALRLRKALGGGMRQAGVLAAAGIFALDHVAPALARDHAGVKKEEIKETGEEVIVRVLPMTASTVRLVVHCDIKPEDIPLVIKKLVYVIREFENE</sequence>
<evidence type="ECO:0000256" key="4">
    <source>
        <dbReference type="ARBA" id="ARBA00023239"/>
    </source>
</evidence>
<dbReference type="GO" id="GO:0005829">
    <property type="term" value="C:cytosol"/>
    <property type="evidence" value="ECO:0007669"/>
    <property type="project" value="TreeGrafter"/>
</dbReference>
<proteinExistence type="inferred from homology"/>